<dbReference type="AlphaFoldDB" id="A0A382ZIQ6"/>
<protein>
    <submittedName>
        <fullName evidence="1">Uncharacterized protein</fullName>
    </submittedName>
</protein>
<accession>A0A382ZIQ6</accession>
<evidence type="ECO:0000313" key="1">
    <source>
        <dbReference type="EMBL" id="SVD95303.1"/>
    </source>
</evidence>
<gene>
    <name evidence="1" type="ORF">METZ01_LOCUS448157</name>
</gene>
<dbReference type="EMBL" id="UINC01184203">
    <property type="protein sequence ID" value="SVD95303.1"/>
    <property type="molecule type" value="Genomic_DNA"/>
</dbReference>
<sequence length="24" mass="2833">MSGDVYVKKSLIENLFHITNYEEC</sequence>
<name>A0A382ZIQ6_9ZZZZ</name>
<organism evidence="1">
    <name type="scientific">marine metagenome</name>
    <dbReference type="NCBI Taxonomy" id="408172"/>
    <lineage>
        <taxon>unclassified sequences</taxon>
        <taxon>metagenomes</taxon>
        <taxon>ecological metagenomes</taxon>
    </lineage>
</organism>
<proteinExistence type="predicted"/>
<reference evidence="1" key="1">
    <citation type="submission" date="2018-05" db="EMBL/GenBank/DDBJ databases">
        <authorList>
            <person name="Lanie J.A."/>
            <person name="Ng W.-L."/>
            <person name="Kazmierczak K.M."/>
            <person name="Andrzejewski T.M."/>
            <person name="Davidsen T.M."/>
            <person name="Wayne K.J."/>
            <person name="Tettelin H."/>
            <person name="Glass J.I."/>
            <person name="Rusch D."/>
            <person name="Podicherti R."/>
            <person name="Tsui H.-C.T."/>
            <person name="Winkler M.E."/>
        </authorList>
    </citation>
    <scope>NUCLEOTIDE SEQUENCE</scope>
</reference>